<dbReference type="EMBL" id="DS985245">
    <property type="protein sequence ID" value="EDV24816.1"/>
    <property type="molecule type" value="Genomic_DNA"/>
</dbReference>
<dbReference type="HOGENOM" id="CLU_126397_0_0_1"/>
<dbReference type="OMA" id="TRIHMDE"/>
<feature type="domain" description="CYTH" evidence="1">
    <location>
        <begin position="2"/>
        <end position="170"/>
    </location>
</feature>
<gene>
    <name evidence="2" type="ORF">TRIADDRAFT_63979</name>
</gene>
<dbReference type="InterPro" id="IPR008173">
    <property type="entry name" value="Adenylyl_cyclase_CyaB"/>
</dbReference>
<dbReference type="SUPFAM" id="SSF55154">
    <property type="entry name" value="CYTH-like phosphatases"/>
    <property type="match status" value="1"/>
</dbReference>
<dbReference type="KEGG" id="tad:TRIADDRAFT_63979"/>
<dbReference type="SMART" id="SM01118">
    <property type="entry name" value="CYTH"/>
    <property type="match status" value="1"/>
</dbReference>
<dbReference type="CTD" id="6754356"/>
<dbReference type="CDD" id="cd07890">
    <property type="entry name" value="CYTH-like_AC_IV-like"/>
    <property type="match status" value="1"/>
</dbReference>
<dbReference type="Gene3D" id="2.40.320.10">
    <property type="entry name" value="Hypothetical Protein Pfu-838710-001"/>
    <property type="match status" value="1"/>
</dbReference>
<evidence type="ECO:0000313" key="2">
    <source>
        <dbReference type="EMBL" id="EDV24816.1"/>
    </source>
</evidence>
<dbReference type="OrthoDB" id="6159137at2759"/>
<dbReference type="InterPro" id="IPR023577">
    <property type="entry name" value="CYTH_domain"/>
</dbReference>
<sequence length="172" mass="19356">MASNVEIKAKVTDIEKLKHLAKEVSGQPGKLIEQEDTFFLCDHGRLKLRKFPNGQGELIFYSRADQSGPKLSNYHITKVTENTDDLIHTLDLAYGIRGVVKKKRYLYLVGQTRVHVDTVDGLGNFMELEVVMKKGQSCEEGQAIAEDLMAKLEIAKAELLTSAYIDMLQRKS</sequence>
<keyword evidence="3" id="KW-1185">Reference proteome</keyword>
<dbReference type="STRING" id="10228.B3RX64"/>
<dbReference type="InParanoid" id="B3RX64"/>
<reference evidence="2 3" key="1">
    <citation type="journal article" date="2008" name="Nature">
        <title>The Trichoplax genome and the nature of placozoans.</title>
        <authorList>
            <person name="Srivastava M."/>
            <person name="Begovic E."/>
            <person name="Chapman J."/>
            <person name="Putnam N.H."/>
            <person name="Hellsten U."/>
            <person name="Kawashima T."/>
            <person name="Kuo A."/>
            <person name="Mitros T."/>
            <person name="Salamov A."/>
            <person name="Carpenter M.L."/>
            <person name="Signorovitch A.Y."/>
            <person name="Moreno M.A."/>
            <person name="Kamm K."/>
            <person name="Grimwood J."/>
            <person name="Schmutz J."/>
            <person name="Shapiro H."/>
            <person name="Grigoriev I.V."/>
            <person name="Buss L.W."/>
            <person name="Schierwater B."/>
            <person name="Dellaporta S.L."/>
            <person name="Rokhsar D.S."/>
        </authorList>
    </citation>
    <scope>NUCLEOTIDE SEQUENCE [LARGE SCALE GENOMIC DNA]</scope>
    <source>
        <strain evidence="2 3">Grell-BS-1999</strain>
    </source>
</reference>
<evidence type="ECO:0000259" key="1">
    <source>
        <dbReference type="PROSITE" id="PS51707"/>
    </source>
</evidence>
<name>B3RX64_TRIAD</name>
<dbReference type="PROSITE" id="PS51707">
    <property type="entry name" value="CYTH"/>
    <property type="match status" value="1"/>
</dbReference>
<dbReference type="GO" id="GO:0016462">
    <property type="term" value="F:pyrophosphatase activity"/>
    <property type="evidence" value="ECO:0007669"/>
    <property type="project" value="UniProtKB-ARBA"/>
</dbReference>
<dbReference type="AlphaFoldDB" id="B3RX64"/>
<organism evidence="2 3">
    <name type="scientific">Trichoplax adhaerens</name>
    <name type="common">Trichoplax reptans</name>
    <dbReference type="NCBI Taxonomy" id="10228"/>
    <lineage>
        <taxon>Eukaryota</taxon>
        <taxon>Metazoa</taxon>
        <taxon>Placozoa</taxon>
        <taxon>Uniplacotomia</taxon>
        <taxon>Trichoplacea</taxon>
        <taxon>Trichoplacidae</taxon>
        <taxon>Trichoplax</taxon>
    </lineage>
</organism>
<dbReference type="InterPro" id="IPR033469">
    <property type="entry name" value="CYTH-like_dom_sf"/>
</dbReference>
<dbReference type="PhylomeDB" id="B3RX64"/>
<dbReference type="PANTHER" id="PTHR21028:SF2">
    <property type="entry name" value="CYTH DOMAIN-CONTAINING PROTEIN"/>
    <property type="match status" value="1"/>
</dbReference>
<evidence type="ECO:0000313" key="3">
    <source>
        <dbReference type="Proteomes" id="UP000009022"/>
    </source>
</evidence>
<proteinExistence type="predicted"/>
<accession>B3RX64</accession>
<dbReference type="RefSeq" id="XP_002112706.1">
    <property type="nucleotide sequence ID" value="XM_002112670.1"/>
</dbReference>
<dbReference type="eggNOG" id="KOG2589">
    <property type="taxonomic scope" value="Eukaryota"/>
</dbReference>
<dbReference type="GeneID" id="6754356"/>
<dbReference type="PANTHER" id="PTHR21028">
    <property type="entry name" value="SI:CH211-156B7.4"/>
    <property type="match status" value="1"/>
</dbReference>
<dbReference type="Pfam" id="PF01928">
    <property type="entry name" value="CYTH"/>
    <property type="match status" value="1"/>
</dbReference>
<protein>
    <recommendedName>
        <fullName evidence="1">CYTH domain-containing protein</fullName>
    </recommendedName>
</protein>
<dbReference type="Proteomes" id="UP000009022">
    <property type="component" value="Unassembled WGS sequence"/>
</dbReference>